<dbReference type="SMART" id="SM00355">
    <property type="entry name" value="ZnF_C2H2"/>
    <property type="match status" value="9"/>
</dbReference>
<feature type="region of interest" description="Disordered" evidence="5">
    <location>
        <begin position="652"/>
        <end position="725"/>
    </location>
</feature>
<gene>
    <name evidence="7" type="primary">RvY_06468</name>
    <name evidence="7" type="synonym">RvY_06468.1</name>
    <name evidence="7" type="ORF">RvY_06468-1</name>
</gene>
<dbReference type="GO" id="GO:0001228">
    <property type="term" value="F:DNA-binding transcription activator activity, RNA polymerase II-specific"/>
    <property type="evidence" value="ECO:0007669"/>
    <property type="project" value="TreeGrafter"/>
</dbReference>
<feature type="domain" description="C2H2-type" evidence="6">
    <location>
        <begin position="734"/>
        <end position="761"/>
    </location>
</feature>
<dbReference type="OrthoDB" id="6077919at2759"/>
<feature type="compositionally biased region" description="Polar residues" evidence="5">
    <location>
        <begin position="80"/>
        <end position="92"/>
    </location>
</feature>
<dbReference type="InterPro" id="IPR013087">
    <property type="entry name" value="Znf_C2H2_type"/>
</dbReference>
<evidence type="ECO:0000313" key="8">
    <source>
        <dbReference type="Proteomes" id="UP000186922"/>
    </source>
</evidence>
<feature type="domain" description="C2H2-type" evidence="6">
    <location>
        <begin position="277"/>
        <end position="305"/>
    </location>
</feature>
<keyword evidence="8" id="KW-1185">Reference proteome</keyword>
<organism evidence="7 8">
    <name type="scientific">Ramazzottius varieornatus</name>
    <name type="common">Water bear</name>
    <name type="synonym">Tardigrade</name>
    <dbReference type="NCBI Taxonomy" id="947166"/>
    <lineage>
        <taxon>Eukaryota</taxon>
        <taxon>Metazoa</taxon>
        <taxon>Ecdysozoa</taxon>
        <taxon>Tardigrada</taxon>
        <taxon>Eutardigrada</taxon>
        <taxon>Parachela</taxon>
        <taxon>Hypsibioidea</taxon>
        <taxon>Ramazzottiidae</taxon>
        <taxon>Ramazzottius</taxon>
    </lineage>
</organism>
<feature type="region of interest" description="Disordered" evidence="5">
    <location>
        <begin position="241"/>
        <end position="269"/>
    </location>
</feature>
<feature type="compositionally biased region" description="Basic and acidic residues" evidence="5">
    <location>
        <begin position="565"/>
        <end position="574"/>
    </location>
</feature>
<evidence type="ECO:0000259" key="6">
    <source>
        <dbReference type="PROSITE" id="PS50157"/>
    </source>
</evidence>
<evidence type="ECO:0000313" key="7">
    <source>
        <dbReference type="EMBL" id="GAU94746.1"/>
    </source>
</evidence>
<evidence type="ECO:0000256" key="2">
    <source>
        <dbReference type="ARBA" id="ARBA00022771"/>
    </source>
</evidence>
<dbReference type="EMBL" id="BDGG01000003">
    <property type="protein sequence ID" value="GAU94746.1"/>
    <property type="molecule type" value="Genomic_DNA"/>
</dbReference>
<feature type="compositionally biased region" description="Basic and acidic residues" evidence="5">
    <location>
        <begin position="109"/>
        <end position="118"/>
    </location>
</feature>
<feature type="compositionally biased region" description="Basic and acidic residues" evidence="5">
    <location>
        <begin position="127"/>
        <end position="138"/>
    </location>
</feature>
<dbReference type="InterPro" id="IPR052795">
    <property type="entry name" value="RREB1"/>
</dbReference>
<dbReference type="PROSITE" id="PS00028">
    <property type="entry name" value="ZINC_FINGER_C2H2_1"/>
    <property type="match status" value="8"/>
</dbReference>
<feature type="compositionally biased region" description="Polar residues" evidence="5">
    <location>
        <begin position="55"/>
        <end position="71"/>
    </location>
</feature>
<evidence type="ECO:0000256" key="3">
    <source>
        <dbReference type="ARBA" id="ARBA00022833"/>
    </source>
</evidence>
<dbReference type="Pfam" id="PF00096">
    <property type="entry name" value="zf-C2H2"/>
    <property type="match status" value="2"/>
</dbReference>
<feature type="region of interest" description="Disordered" evidence="5">
    <location>
        <begin position="555"/>
        <end position="578"/>
    </location>
</feature>
<feature type="compositionally biased region" description="Basic and acidic residues" evidence="5">
    <location>
        <begin position="654"/>
        <end position="675"/>
    </location>
</feature>
<keyword evidence="2 4" id="KW-0863">Zinc-finger</keyword>
<dbReference type="STRING" id="947166.A0A1D1UYQ9"/>
<dbReference type="FunFam" id="3.30.160.60:FF:000446">
    <property type="entry name" value="Zinc finger protein"/>
    <property type="match status" value="1"/>
</dbReference>
<dbReference type="GO" id="GO:0005634">
    <property type="term" value="C:nucleus"/>
    <property type="evidence" value="ECO:0007669"/>
    <property type="project" value="TreeGrafter"/>
</dbReference>
<feature type="compositionally biased region" description="Basic and acidic residues" evidence="5">
    <location>
        <begin position="40"/>
        <end position="51"/>
    </location>
</feature>
<evidence type="ECO:0000256" key="1">
    <source>
        <dbReference type="ARBA" id="ARBA00022723"/>
    </source>
</evidence>
<feature type="domain" description="C2H2-type" evidence="6">
    <location>
        <begin position="357"/>
        <end position="385"/>
    </location>
</feature>
<feature type="compositionally biased region" description="Polar residues" evidence="5">
    <location>
        <begin position="241"/>
        <end position="251"/>
    </location>
</feature>
<dbReference type="AlphaFoldDB" id="A0A1D1UYQ9"/>
<feature type="region of interest" description="Disordered" evidence="5">
    <location>
        <begin position="791"/>
        <end position="815"/>
    </location>
</feature>
<dbReference type="InterPro" id="IPR036236">
    <property type="entry name" value="Znf_C2H2_sf"/>
</dbReference>
<feature type="domain" description="C2H2-type" evidence="6">
    <location>
        <begin position="823"/>
        <end position="851"/>
    </location>
</feature>
<evidence type="ECO:0000256" key="4">
    <source>
        <dbReference type="PROSITE-ProRule" id="PRU00042"/>
    </source>
</evidence>
<feature type="region of interest" description="Disordered" evidence="5">
    <location>
        <begin position="37"/>
        <end position="138"/>
    </location>
</feature>
<keyword evidence="1" id="KW-0479">Metal-binding</keyword>
<dbReference type="Pfam" id="PF13912">
    <property type="entry name" value="zf-C2H2_6"/>
    <property type="match status" value="1"/>
</dbReference>
<dbReference type="GO" id="GO:0000978">
    <property type="term" value="F:RNA polymerase II cis-regulatory region sequence-specific DNA binding"/>
    <property type="evidence" value="ECO:0007669"/>
    <property type="project" value="TreeGrafter"/>
</dbReference>
<proteinExistence type="predicted"/>
<dbReference type="Gene3D" id="3.30.160.60">
    <property type="entry name" value="Classic Zinc Finger"/>
    <property type="match status" value="6"/>
</dbReference>
<feature type="domain" description="C2H2-type" evidence="6">
    <location>
        <begin position="144"/>
        <end position="171"/>
    </location>
</feature>
<feature type="domain" description="C2H2-type" evidence="6">
    <location>
        <begin position="172"/>
        <end position="195"/>
    </location>
</feature>
<dbReference type="GO" id="GO:0008270">
    <property type="term" value="F:zinc ion binding"/>
    <property type="evidence" value="ECO:0007669"/>
    <property type="project" value="UniProtKB-KW"/>
</dbReference>
<sequence length="869" mass="97133">MEEMEEALRSIILTSDLLLRVLDKTLVTAAADATAEITADDQHQDEQDEKAVTMSPDTSTIASRSSVSNDACCTPDNTEHLSQQQVATTPPSSERALFSAMQSCPSGQKSKEHLHLESSRNIPVSREGSDVTESKDSGKATRRYQCDACGRLLSTSTSLERHMLTHTGQRPFPCPLCPICFTTNGNLLRHMKSCHEINHDVPSQAPQTSQTSGQLGLLEMSPATQALLSGALPFSQPILNISPDTSFNSPASEDRDDEKDREGSDAGMQDSSKYKPFLCTLCDKVFSTRTNCERHIRNRHSERTYSRTELVKMIKFIPKNSKESHAICKYCKKDFLSNKMLKHHLRSPYSSCRRKPFACQLCEATFSTRNNCIRHISNLHPERKADYKTLIVLNAPVPMGDNEYGMDMADDDGSPPTMAILSPGVMSSFSSHNAMDTSTDMGYAEDSRAESPEEASFSETFSPENHAMSFSPEGFVDDALDLTMGPLDLSLKKRNSPDDVRSSPTSWFARQDQCLKRGKNAVGLNFGGASRGKKSPMVSVSSLMQERAVPFRAMATNGGNGPMNEKAEGTEKNSRASKRPRPYICQYCGIGFTIRGNMYRHFRHKHPEHVSKRRQKRNLLSEDAAKQIDDVLDSVVSVDPPTNQPLHSLQSILRLKEEEPTSDVDEHLDVGRDDRMEEEGEDEGDFHVDVDDSDEMMNEEHRADGEGEGEESSEVNSEKAKEKANSYSMSPHVHACHECGRKFPWQSSLERHMYTHTGQKPYSCKWCPLKFSIKSNCERHCIRIHGKSFSGSDSGFTSNPDDKVPPPLTKKRSRSKAVQPFPYPCRECSLAFETMRDMELHMENNHIKRHYDDDRESVSSYGGSLCVDA</sequence>
<accession>A0A1D1UYQ9</accession>
<dbReference type="PROSITE" id="PS50157">
    <property type="entry name" value="ZINC_FINGER_C2H2_2"/>
    <property type="match status" value="7"/>
</dbReference>
<feature type="domain" description="C2H2-type" evidence="6">
    <location>
        <begin position="583"/>
        <end position="614"/>
    </location>
</feature>
<reference evidence="7 8" key="1">
    <citation type="journal article" date="2016" name="Nat. Commun.">
        <title>Extremotolerant tardigrade genome and improved radiotolerance of human cultured cells by tardigrade-unique protein.</title>
        <authorList>
            <person name="Hashimoto T."/>
            <person name="Horikawa D.D."/>
            <person name="Saito Y."/>
            <person name="Kuwahara H."/>
            <person name="Kozuka-Hata H."/>
            <person name="Shin-I T."/>
            <person name="Minakuchi Y."/>
            <person name="Ohishi K."/>
            <person name="Motoyama A."/>
            <person name="Aizu T."/>
            <person name="Enomoto A."/>
            <person name="Kondo K."/>
            <person name="Tanaka S."/>
            <person name="Hara Y."/>
            <person name="Koshikawa S."/>
            <person name="Sagara H."/>
            <person name="Miura T."/>
            <person name="Yokobori S."/>
            <person name="Miyagawa K."/>
            <person name="Suzuki Y."/>
            <person name="Kubo T."/>
            <person name="Oyama M."/>
            <person name="Kohara Y."/>
            <person name="Fujiyama A."/>
            <person name="Arakawa K."/>
            <person name="Katayama T."/>
            <person name="Toyoda A."/>
            <person name="Kunieda T."/>
        </authorList>
    </citation>
    <scope>NUCLEOTIDE SEQUENCE [LARGE SCALE GENOMIC DNA]</scope>
    <source>
        <strain evidence="7 8">YOKOZUNA-1</strain>
    </source>
</reference>
<protein>
    <recommendedName>
        <fullName evidence="6">C2H2-type domain-containing protein</fullName>
    </recommendedName>
</protein>
<keyword evidence="3" id="KW-0862">Zinc</keyword>
<dbReference type="PANTHER" id="PTHR46451">
    <property type="entry name" value="RAS-RESPONSIVE ELEMENT-BINDING PROTEIN 1"/>
    <property type="match status" value="1"/>
</dbReference>
<name>A0A1D1UYQ9_RAMVA</name>
<comment type="caution">
    <text evidence="7">The sequence shown here is derived from an EMBL/GenBank/DDBJ whole genome shotgun (WGS) entry which is preliminary data.</text>
</comment>
<dbReference type="Proteomes" id="UP000186922">
    <property type="component" value="Unassembled WGS sequence"/>
</dbReference>
<feature type="region of interest" description="Disordered" evidence="5">
    <location>
        <begin position="436"/>
        <end position="472"/>
    </location>
</feature>
<dbReference type="SUPFAM" id="SSF57667">
    <property type="entry name" value="beta-beta-alpha zinc fingers"/>
    <property type="match status" value="5"/>
</dbReference>
<evidence type="ECO:0000256" key="5">
    <source>
        <dbReference type="SAM" id="MobiDB-lite"/>
    </source>
</evidence>
<dbReference type="PANTHER" id="PTHR46451:SF1">
    <property type="entry name" value="RAS-RESPONSIVE ELEMENT-BINDING PROTEIN 1"/>
    <property type="match status" value="1"/>
</dbReference>